<dbReference type="AlphaFoldDB" id="A0A841BYT3"/>
<dbReference type="GO" id="GO:0006508">
    <property type="term" value="P:proteolysis"/>
    <property type="evidence" value="ECO:0007669"/>
    <property type="project" value="InterPro"/>
</dbReference>
<evidence type="ECO:0008006" key="3">
    <source>
        <dbReference type="Google" id="ProtNLM"/>
    </source>
</evidence>
<dbReference type="GO" id="GO:0005524">
    <property type="term" value="F:ATP binding"/>
    <property type="evidence" value="ECO:0007669"/>
    <property type="project" value="InterPro"/>
</dbReference>
<proteinExistence type="predicted"/>
<dbReference type="RefSeq" id="WP_184840229.1">
    <property type="nucleotide sequence ID" value="NZ_JACHMN010000002.1"/>
</dbReference>
<dbReference type="Gene3D" id="1.20.58.760">
    <property type="entry name" value="Peptidase M41"/>
    <property type="match status" value="1"/>
</dbReference>
<dbReference type="InterPro" id="IPR037219">
    <property type="entry name" value="Peptidase_M41-like"/>
</dbReference>
<dbReference type="GO" id="GO:0004222">
    <property type="term" value="F:metalloendopeptidase activity"/>
    <property type="evidence" value="ECO:0007669"/>
    <property type="project" value="InterPro"/>
</dbReference>
<sequence length="155" mass="16308">MGSFGSPEDVARHELGHAVVAVLVGGSFDYVTVGSVVHANGKRSKGHVEGVQTPSDFDQATMLMAGMMATAKNKTVGEGSKHDIEAVAHFGQPGWFDTSNPQSPTSRAKTLVDEHRDTIDSLADRLLKSDSKSLTCQEVKTALNDSAENDAPAAA</sequence>
<dbReference type="EMBL" id="JACHMN010000002">
    <property type="protein sequence ID" value="MBB5871880.1"/>
    <property type="molecule type" value="Genomic_DNA"/>
</dbReference>
<keyword evidence="2" id="KW-1185">Reference proteome</keyword>
<dbReference type="GO" id="GO:0004176">
    <property type="term" value="F:ATP-dependent peptidase activity"/>
    <property type="evidence" value="ECO:0007669"/>
    <property type="project" value="InterPro"/>
</dbReference>
<reference evidence="1 2" key="1">
    <citation type="submission" date="2020-08" db="EMBL/GenBank/DDBJ databases">
        <title>Sequencing the genomes of 1000 actinobacteria strains.</title>
        <authorList>
            <person name="Klenk H.-P."/>
        </authorList>
    </citation>
    <scope>NUCLEOTIDE SEQUENCE [LARGE SCALE GENOMIC DNA]</scope>
    <source>
        <strain evidence="1 2">DSM 45362</strain>
    </source>
</reference>
<organism evidence="1 2">
    <name type="scientific">Allocatelliglobosispora scoriae</name>
    <dbReference type="NCBI Taxonomy" id="643052"/>
    <lineage>
        <taxon>Bacteria</taxon>
        <taxon>Bacillati</taxon>
        <taxon>Actinomycetota</taxon>
        <taxon>Actinomycetes</taxon>
        <taxon>Micromonosporales</taxon>
        <taxon>Micromonosporaceae</taxon>
        <taxon>Allocatelliglobosispora</taxon>
    </lineage>
</organism>
<dbReference type="SUPFAM" id="SSF140990">
    <property type="entry name" value="FtsH protease domain-like"/>
    <property type="match status" value="1"/>
</dbReference>
<dbReference type="Proteomes" id="UP000587527">
    <property type="component" value="Unassembled WGS sequence"/>
</dbReference>
<name>A0A841BYT3_9ACTN</name>
<evidence type="ECO:0000313" key="2">
    <source>
        <dbReference type="Proteomes" id="UP000587527"/>
    </source>
</evidence>
<accession>A0A841BYT3</accession>
<gene>
    <name evidence="1" type="ORF">F4553_005259</name>
</gene>
<comment type="caution">
    <text evidence="1">The sequence shown here is derived from an EMBL/GenBank/DDBJ whole genome shotgun (WGS) entry which is preliminary data.</text>
</comment>
<evidence type="ECO:0000313" key="1">
    <source>
        <dbReference type="EMBL" id="MBB5871880.1"/>
    </source>
</evidence>
<protein>
    <recommendedName>
        <fullName evidence="3">Peptidase M41 domain-containing protein</fullName>
    </recommendedName>
</protein>